<evidence type="ECO:0000256" key="2">
    <source>
        <dbReference type="SAM" id="MobiDB-lite"/>
    </source>
</evidence>
<evidence type="ECO:0000313" key="3">
    <source>
        <dbReference type="EMBL" id="KAH9374368.1"/>
    </source>
</evidence>
<organism evidence="3 4">
    <name type="scientific">Haemaphysalis longicornis</name>
    <name type="common">Bush tick</name>
    <dbReference type="NCBI Taxonomy" id="44386"/>
    <lineage>
        <taxon>Eukaryota</taxon>
        <taxon>Metazoa</taxon>
        <taxon>Ecdysozoa</taxon>
        <taxon>Arthropoda</taxon>
        <taxon>Chelicerata</taxon>
        <taxon>Arachnida</taxon>
        <taxon>Acari</taxon>
        <taxon>Parasitiformes</taxon>
        <taxon>Ixodida</taxon>
        <taxon>Ixodoidea</taxon>
        <taxon>Ixodidae</taxon>
        <taxon>Haemaphysalinae</taxon>
        <taxon>Haemaphysalis</taxon>
    </lineage>
</organism>
<evidence type="ECO:0008006" key="5">
    <source>
        <dbReference type="Google" id="ProtNLM"/>
    </source>
</evidence>
<dbReference type="OMA" id="VCASEED"/>
<accession>A0A9J6GIH6</accession>
<dbReference type="AlphaFoldDB" id="A0A9J6GIH6"/>
<protein>
    <recommendedName>
        <fullName evidence="5">CCHC-type domain-containing protein</fullName>
    </recommendedName>
</protein>
<feature type="compositionally biased region" description="Basic residues" evidence="2">
    <location>
        <begin position="175"/>
        <end position="184"/>
    </location>
</feature>
<evidence type="ECO:0000313" key="4">
    <source>
        <dbReference type="Proteomes" id="UP000821853"/>
    </source>
</evidence>
<keyword evidence="1" id="KW-0175">Coiled coil</keyword>
<dbReference type="Proteomes" id="UP000821853">
    <property type="component" value="Chromosome 4"/>
</dbReference>
<feature type="compositionally biased region" description="Basic residues" evidence="2">
    <location>
        <begin position="141"/>
        <end position="155"/>
    </location>
</feature>
<feature type="compositionally biased region" description="Polar residues" evidence="2">
    <location>
        <begin position="270"/>
        <end position="280"/>
    </location>
</feature>
<feature type="compositionally biased region" description="Polar residues" evidence="2">
    <location>
        <begin position="125"/>
        <end position="134"/>
    </location>
</feature>
<sequence length="331" mass="36857">MGKTNSLIIVFEGQRVPYFVYYRGAEYRCFLHNKKYEVCATCSTVGHRMEVCPHANRQCCKTCALPNPPDNHACEIKCAICGKDHPTGDKKYHRYRNPFVLRQRQRSRQQRDQRGPQHPSDVSDRQQGTFNSAQGCDVDKKQHRGRSRSFLRLRPLHPGTENGAAAEDSNGSHCSRSKSRRKGGHREASRSASHSSHMVDVSAQPAKVSWATLASQPAQHSANTHNTSMTLRASPSLEEEITRIKQVLETVIEENRQLKAENAQLRARFTPSTGQSQQSAPPADAPTSVESRPLSVAVVCASEEDSPPYQTKSRVAPEPSSSTRKSQRTGI</sequence>
<name>A0A9J6GIH6_HAELO</name>
<gene>
    <name evidence="3" type="ORF">HPB48_008724</name>
</gene>
<feature type="compositionally biased region" description="Polar residues" evidence="2">
    <location>
        <begin position="308"/>
        <end position="331"/>
    </location>
</feature>
<dbReference type="VEuPathDB" id="VectorBase:HLOH_044951"/>
<comment type="caution">
    <text evidence="3">The sequence shown here is derived from an EMBL/GenBank/DDBJ whole genome shotgun (WGS) entry which is preliminary data.</text>
</comment>
<proteinExistence type="predicted"/>
<evidence type="ECO:0000256" key="1">
    <source>
        <dbReference type="SAM" id="Coils"/>
    </source>
</evidence>
<feature type="region of interest" description="Disordered" evidence="2">
    <location>
        <begin position="92"/>
        <end position="233"/>
    </location>
</feature>
<dbReference type="EMBL" id="JABSTR010000006">
    <property type="protein sequence ID" value="KAH9374368.1"/>
    <property type="molecule type" value="Genomic_DNA"/>
</dbReference>
<keyword evidence="4" id="KW-1185">Reference proteome</keyword>
<reference evidence="3 4" key="1">
    <citation type="journal article" date="2020" name="Cell">
        <title>Large-Scale Comparative Analyses of Tick Genomes Elucidate Their Genetic Diversity and Vector Capacities.</title>
        <authorList>
            <consortium name="Tick Genome and Microbiome Consortium (TIGMIC)"/>
            <person name="Jia N."/>
            <person name="Wang J."/>
            <person name="Shi W."/>
            <person name="Du L."/>
            <person name="Sun Y."/>
            <person name="Zhan W."/>
            <person name="Jiang J.F."/>
            <person name="Wang Q."/>
            <person name="Zhang B."/>
            <person name="Ji P."/>
            <person name="Bell-Sakyi L."/>
            <person name="Cui X.M."/>
            <person name="Yuan T.T."/>
            <person name="Jiang B.G."/>
            <person name="Yang W.F."/>
            <person name="Lam T.T."/>
            <person name="Chang Q.C."/>
            <person name="Ding S.J."/>
            <person name="Wang X.J."/>
            <person name="Zhu J.G."/>
            <person name="Ruan X.D."/>
            <person name="Zhao L."/>
            <person name="Wei J.T."/>
            <person name="Ye R.Z."/>
            <person name="Que T.C."/>
            <person name="Du C.H."/>
            <person name="Zhou Y.H."/>
            <person name="Cheng J.X."/>
            <person name="Dai P.F."/>
            <person name="Guo W.B."/>
            <person name="Han X.H."/>
            <person name="Huang E.J."/>
            <person name="Li L.F."/>
            <person name="Wei W."/>
            <person name="Gao Y.C."/>
            <person name="Liu J.Z."/>
            <person name="Shao H.Z."/>
            <person name="Wang X."/>
            <person name="Wang C.C."/>
            <person name="Yang T.C."/>
            <person name="Huo Q.B."/>
            <person name="Li W."/>
            <person name="Chen H.Y."/>
            <person name="Chen S.E."/>
            <person name="Zhou L.G."/>
            <person name="Ni X.B."/>
            <person name="Tian J.H."/>
            <person name="Sheng Y."/>
            <person name="Liu T."/>
            <person name="Pan Y.S."/>
            <person name="Xia L.Y."/>
            <person name="Li J."/>
            <person name="Zhao F."/>
            <person name="Cao W.C."/>
        </authorList>
    </citation>
    <scope>NUCLEOTIDE SEQUENCE [LARGE SCALE GENOMIC DNA]</scope>
    <source>
        <strain evidence="3">HaeL-2018</strain>
    </source>
</reference>
<feature type="region of interest" description="Disordered" evidence="2">
    <location>
        <begin position="269"/>
        <end position="331"/>
    </location>
</feature>
<feature type="compositionally biased region" description="Polar residues" evidence="2">
    <location>
        <begin position="212"/>
        <end position="233"/>
    </location>
</feature>
<feature type="coiled-coil region" evidence="1">
    <location>
        <begin position="241"/>
        <end position="268"/>
    </location>
</feature>